<evidence type="ECO:0008006" key="3">
    <source>
        <dbReference type="Google" id="ProtNLM"/>
    </source>
</evidence>
<comment type="caution">
    <text evidence="1">The sequence shown here is derived from an EMBL/GenBank/DDBJ whole genome shotgun (WGS) entry which is preliminary data.</text>
</comment>
<gene>
    <name evidence="1" type="ORF">BA896_001340</name>
</gene>
<dbReference type="EMBL" id="MAQB02000001">
    <property type="protein sequence ID" value="OFJ47846.1"/>
    <property type="molecule type" value="Genomic_DNA"/>
</dbReference>
<protein>
    <recommendedName>
        <fullName evidence="3">Phage tail protein</fullName>
    </recommendedName>
</protein>
<evidence type="ECO:0000313" key="1">
    <source>
        <dbReference type="EMBL" id="OFJ47846.1"/>
    </source>
</evidence>
<accession>A0A1E8PNF7</accession>
<proteinExistence type="predicted"/>
<name>A0A1E8PNF7_9BURK</name>
<evidence type="ECO:0000313" key="2">
    <source>
        <dbReference type="Proteomes" id="UP000092634"/>
    </source>
</evidence>
<dbReference type="AlphaFoldDB" id="A0A1E8PNF7"/>
<dbReference type="Proteomes" id="UP000092634">
    <property type="component" value="Unassembled WGS sequence"/>
</dbReference>
<dbReference type="Gene3D" id="4.10.410.40">
    <property type="match status" value="1"/>
</dbReference>
<reference evidence="1 2" key="1">
    <citation type="submission" date="2016-10" db="EMBL/GenBank/DDBJ databases">
        <title>Updated version of Genome Assembly of Janthinobacterium lividum ERGS5:01.</title>
        <authorList>
            <person name="Kumar R."/>
            <person name="Acharya V."/>
            <person name="Singh D."/>
        </authorList>
    </citation>
    <scope>NUCLEOTIDE SEQUENCE [LARGE SCALE GENOMIC DNA]</scope>
    <source>
        <strain evidence="1 2">ERGS5:01</strain>
    </source>
</reference>
<sequence>MTGQAGFLRPQFFQPARIAICVRAFLMKGIKMAFENDFETVAGTKLYVCAARPATDTVAAYAALTWVEVGDITNVGGVKGREYSTSSLSTVNNAHDREKKGSYKLPNAEMECAWVEGDAGQIIIEAAANNYSIPAFKVVKQGGGVRYFTAQVMKFVENLGGSNDTVKGAFTLLRQSDTLTV</sequence>
<organism evidence="1 2">
    <name type="scientific">Janthinobacterium lividum</name>
    <dbReference type="NCBI Taxonomy" id="29581"/>
    <lineage>
        <taxon>Bacteria</taxon>
        <taxon>Pseudomonadati</taxon>
        <taxon>Pseudomonadota</taxon>
        <taxon>Betaproteobacteria</taxon>
        <taxon>Burkholderiales</taxon>
        <taxon>Oxalobacteraceae</taxon>
        <taxon>Janthinobacterium</taxon>
    </lineage>
</organism>